<gene>
    <name evidence="1" type="ORF">TSUD_206850</name>
</gene>
<dbReference type="PANTHER" id="PTHR47074:SF48">
    <property type="entry name" value="POLYNUCLEOTIDYL TRANSFERASE, RIBONUCLEASE H-LIKE SUPERFAMILY PROTEIN"/>
    <property type="match status" value="1"/>
</dbReference>
<dbReference type="InterPro" id="IPR052929">
    <property type="entry name" value="RNase_H-like_EbsB-rel"/>
</dbReference>
<name>A0A2Z6P1C2_TRISU</name>
<dbReference type="OrthoDB" id="977403at2759"/>
<dbReference type="EMBL" id="DF973672">
    <property type="protein sequence ID" value="GAU37449.1"/>
    <property type="molecule type" value="Genomic_DNA"/>
</dbReference>
<dbReference type="Proteomes" id="UP000242715">
    <property type="component" value="Unassembled WGS sequence"/>
</dbReference>
<proteinExistence type="predicted"/>
<organism evidence="1 2">
    <name type="scientific">Trifolium subterraneum</name>
    <name type="common">Subterranean clover</name>
    <dbReference type="NCBI Taxonomy" id="3900"/>
    <lineage>
        <taxon>Eukaryota</taxon>
        <taxon>Viridiplantae</taxon>
        <taxon>Streptophyta</taxon>
        <taxon>Embryophyta</taxon>
        <taxon>Tracheophyta</taxon>
        <taxon>Spermatophyta</taxon>
        <taxon>Magnoliopsida</taxon>
        <taxon>eudicotyledons</taxon>
        <taxon>Gunneridae</taxon>
        <taxon>Pentapetalae</taxon>
        <taxon>rosids</taxon>
        <taxon>fabids</taxon>
        <taxon>Fabales</taxon>
        <taxon>Fabaceae</taxon>
        <taxon>Papilionoideae</taxon>
        <taxon>50 kb inversion clade</taxon>
        <taxon>NPAAA clade</taxon>
        <taxon>Hologalegina</taxon>
        <taxon>IRL clade</taxon>
        <taxon>Trifolieae</taxon>
        <taxon>Trifolium</taxon>
    </lineage>
</organism>
<reference evidence="2" key="1">
    <citation type="journal article" date="2017" name="Front. Plant Sci.">
        <title>Climate Clever Clovers: New Paradigm to Reduce the Environmental Footprint of Ruminants by Breeding Low Methanogenic Forages Utilizing Haplotype Variation.</title>
        <authorList>
            <person name="Kaur P."/>
            <person name="Appels R."/>
            <person name="Bayer P.E."/>
            <person name="Keeble-Gagnere G."/>
            <person name="Wang J."/>
            <person name="Hirakawa H."/>
            <person name="Shirasawa K."/>
            <person name="Vercoe P."/>
            <person name="Stefanova K."/>
            <person name="Durmic Z."/>
            <person name="Nichols P."/>
            <person name="Revell C."/>
            <person name="Isobe S.N."/>
            <person name="Edwards D."/>
            <person name="Erskine W."/>
        </authorList>
    </citation>
    <scope>NUCLEOTIDE SEQUENCE [LARGE SCALE GENOMIC DNA]</scope>
    <source>
        <strain evidence="2">cv. Daliak</strain>
    </source>
</reference>
<sequence length="360" mass="42078">MINSFWWGTNRRQGRGINWLSWDKLTMIKEFGGMGFRHLYGFNLALLGKQVWKPQPKFYMAYTSQVIVKRGLRWCIRDGSKINVWSEPWLRAEANSHVTSAMVQGWEHTRIIDLIHQGTKSWNWELIDSLFNARYKEEIRRLPIVGMEGEDKRIWRYNNKGLYTVKLAYGFAMDTLINNEQYKIPGDWMLIWKLSIPQRVKIFYGELREDVYLHEISFKVEECNAQTCAHIVKQHMKMIGTCLNDKIWEDKVQPVRVAMQPARDMLYQWQNARRSEDTTGHHDSKNVIQWQPPPIGKVKCNVDAALFNEQHKFGVGMCIQDGHGIFVKARTKWFHGSPTGRSRGMGVKGSHHLDGRIGVI</sequence>
<accession>A0A2Z6P1C2</accession>
<protein>
    <recommendedName>
        <fullName evidence="3">RNase H type-1 domain-containing protein</fullName>
    </recommendedName>
</protein>
<evidence type="ECO:0000313" key="2">
    <source>
        <dbReference type="Proteomes" id="UP000242715"/>
    </source>
</evidence>
<evidence type="ECO:0008006" key="3">
    <source>
        <dbReference type="Google" id="ProtNLM"/>
    </source>
</evidence>
<evidence type="ECO:0000313" key="1">
    <source>
        <dbReference type="EMBL" id="GAU37449.1"/>
    </source>
</evidence>
<dbReference type="PANTHER" id="PTHR47074">
    <property type="entry name" value="BNAC02G40300D PROTEIN"/>
    <property type="match status" value="1"/>
</dbReference>
<keyword evidence="2" id="KW-1185">Reference proteome</keyword>
<dbReference type="AlphaFoldDB" id="A0A2Z6P1C2"/>